<sequence length="318" mass="35836">MVRSVEQIERDIAALEQMLAGMADEFYSVDSGYLAALGQAVKQQLILASYHLCTQGYPQQFLCLSFNQRHQLQQSLKQLAKQAQEALLEQLQRVGETQPEQQSTDKPAEPEEFSLASLDVALTETVEKQWLANVAEPQTVEPQPKESEAPEPETLKPKSEDAESQRLTPERLVRWREGVERAIARTLSQVSKEANHLFQQVDILPKELPEVLLEAASKAEEATDSVASTPNLLNLLVETVDENRPEAMPSGLSITHIVAIHLRLAEIEFTDSTVAVWRQKLRNLSGRLQSLGKEYQKKQRERAIAEAESAWRASWFED</sequence>
<dbReference type="RefSeq" id="WP_190436524.1">
    <property type="nucleotide sequence ID" value="NZ_JAMPKM010000009.1"/>
</dbReference>
<keyword evidence="1" id="KW-0175">Coiled coil</keyword>
<evidence type="ECO:0000313" key="3">
    <source>
        <dbReference type="EMBL" id="MEP0818450.1"/>
    </source>
</evidence>
<feature type="coiled-coil region" evidence="1">
    <location>
        <begin position="281"/>
        <end position="308"/>
    </location>
</feature>
<protein>
    <submittedName>
        <fullName evidence="3">Uncharacterized protein</fullName>
    </submittedName>
</protein>
<comment type="caution">
    <text evidence="3">The sequence shown here is derived from an EMBL/GenBank/DDBJ whole genome shotgun (WGS) entry which is preliminary data.</text>
</comment>
<dbReference type="Proteomes" id="UP001464891">
    <property type="component" value="Unassembled WGS sequence"/>
</dbReference>
<feature type="compositionally biased region" description="Basic and acidic residues" evidence="2">
    <location>
        <begin position="143"/>
        <end position="169"/>
    </location>
</feature>
<dbReference type="EMBL" id="JAMPKM010000009">
    <property type="protein sequence ID" value="MEP0818450.1"/>
    <property type="molecule type" value="Genomic_DNA"/>
</dbReference>
<reference evidence="3 4" key="1">
    <citation type="submission" date="2022-04" db="EMBL/GenBank/DDBJ databases">
        <title>Positive selection, recombination, and allopatry shape intraspecific diversity of widespread and dominant cyanobacteria.</title>
        <authorList>
            <person name="Wei J."/>
            <person name="Shu W."/>
            <person name="Hu C."/>
        </authorList>
    </citation>
    <scope>NUCLEOTIDE SEQUENCE [LARGE SCALE GENOMIC DNA]</scope>
    <source>
        <strain evidence="3 4">GB2-A4</strain>
    </source>
</reference>
<proteinExistence type="predicted"/>
<accession>A0ABV0JBH1</accession>
<keyword evidence="4" id="KW-1185">Reference proteome</keyword>
<evidence type="ECO:0000313" key="4">
    <source>
        <dbReference type="Proteomes" id="UP001464891"/>
    </source>
</evidence>
<organism evidence="3 4">
    <name type="scientific">Trichocoleus desertorum GB2-A4</name>
    <dbReference type="NCBI Taxonomy" id="2933944"/>
    <lineage>
        <taxon>Bacteria</taxon>
        <taxon>Bacillati</taxon>
        <taxon>Cyanobacteriota</taxon>
        <taxon>Cyanophyceae</taxon>
        <taxon>Leptolyngbyales</taxon>
        <taxon>Trichocoleusaceae</taxon>
        <taxon>Trichocoleus</taxon>
    </lineage>
</organism>
<evidence type="ECO:0000256" key="2">
    <source>
        <dbReference type="SAM" id="MobiDB-lite"/>
    </source>
</evidence>
<feature type="region of interest" description="Disordered" evidence="2">
    <location>
        <begin position="135"/>
        <end position="169"/>
    </location>
</feature>
<name>A0ABV0JBH1_9CYAN</name>
<evidence type="ECO:0000256" key="1">
    <source>
        <dbReference type="SAM" id="Coils"/>
    </source>
</evidence>
<gene>
    <name evidence="3" type="ORF">NC998_15225</name>
</gene>